<dbReference type="WBParaSite" id="NBR_0001540301-mRNA-1">
    <property type="protein sequence ID" value="NBR_0001540301-mRNA-1"/>
    <property type="gene ID" value="NBR_0001540301"/>
</dbReference>
<proteinExistence type="predicted"/>
<dbReference type="AlphaFoldDB" id="A0A0N4YF83"/>
<evidence type="ECO:0000313" key="3">
    <source>
        <dbReference type="WBParaSite" id="NBR_0001540301-mRNA-1"/>
    </source>
</evidence>
<name>A0A0N4YF83_NIPBR</name>
<dbReference type="STRING" id="27835.A0A0N4YF83"/>
<dbReference type="InterPro" id="IPR029006">
    <property type="entry name" value="ADF-H/Gelsolin-like_dom_sf"/>
</dbReference>
<organism evidence="3">
    <name type="scientific">Nippostrongylus brasiliensis</name>
    <name type="common">Rat hookworm</name>
    <dbReference type="NCBI Taxonomy" id="27835"/>
    <lineage>
        <taxon>Eukaryota</taxon>
        <taxon>Metazoa</taxon>
        <taxon>Ecdysozoa</taxon>
        <taxon>Nematoda</taxon>
        <taxon>Chromadorea</taxon>
        <taxon>Rhabditida</taxon>
        <taxon>Rhabditina</taxon>
        <taxon>Rhabditomorpha</taxon>
        <taxon>Strongyloidea</taxon>
        <taxon>Heligmosomidae</taxon>
        <taxon>Nippostrongylus</taxon>
    </lineage>
</organism>
<evidence type="ECO:0000313" key="2">
    <source>
        <dbReference type="Proteomes" id="UP000271162"/>
    </source>
</evidence>
<gene>
    <name evidence="1" type="ORF">NBR_LOCUS15404</name>
</gene>
<accession>A0A0N4YF83</accession>
<sequence>MTVNFQKHAAAVQSAYDRVISSKTNDEWVILDYEGSTNVIKVGDEGGWLTDLHSY</sequence>
<dbReference type="Proteomes" id="UP000271162">
    <property type="component" value="Unassembled WGS sequence"/>
</dbReference>
<reference evidence="1 2" key="2">
    <citation type="submission" date="2018-11" db="EMBL/GenBank/DDBJ databases">
        <authorList>
            <consortium name="Pathogen Informatics"/>
        </authorList>
    </citation>
    <scope>NUCLEOTIDE SEQUENCE [LARGE SCALE GENOMIC DNA]</scope>
</reference>
<reference evidence="3" key="1">
    <citation type="submission" date="2017-02" db="UniProtKB">
        <authorList>
            <consortium name="WormBaseParasite"/>
        </authorList>
    </citation>
    <scope>IDENTIFICATION</scope>
</reference>
<dbReference type="SUPFAM" id="SSF55753">
    <property type="entry name" value="Actin depolymerizing proteins"/>
    <property type="match status" value="1"/>
</dbReference>
<keyword evidence="2" id="KW-1185">Reference proteome</keyword>
<protein>
    <submittedName>
        <fullName evidence="3">SnoaL-like domain-containing protein</fullName>
    </submittedName>
</protein>
<dbReference type="EMBL" id="UYSL01021724">
    <property type="protein sequence ID" value="VDL78998.1"/>
    <property type="molecule type" value="Genomic_DNA"/>
</dbReference>
<evidence type="ECO:0000313" key="1">
    <source>
        <dbReference type="EMBL" id="VDL78998.1"/>
    </source>
</evidence>
<dbReference type="Gene3D" id="3.40.20.10">
    <property type="entry name" value="Severin"/>
    <property type="match status" value="1"/>
</dbReference>